<proteinExistence type="predicted"/>
<gene>
    <name evidence="1" type="ORF">CI088_05500</name>
</gene>
<evidence type="ECO:0000313" key="1">
    <source>
        <dbReference type="EMBL" id="PZL75190.1"/>
    </source>
</evidence>
<accession>A0A2W3ZD46</accession>
<comment type="caution">
    <text evidence="1">The sequence shown here is derived from an EMBL/GenBank/DDBJ whole genome shotgun (WGS) entry which is preliminary data.</text>
</comment>
<name>A0A2W3ZD46_9ENTE</name>
<reference evidence="1 2" key="1">
    <citation type="submission" date="2017-11" db="EMBL/GenBank/DDBJ databases">
        <title>Draft genome sequence of Enterococcus plantarum TRW2 strain isolated from lettuce.</title>
        <authorList>
            <person name="Kim E.B."/>
            <person name="Marco M.L."/>
            <person name="Williams T.R."/>
            <person name="You I.H."/>
        </authorList>
    </citation>
    <scope>NUCLEOTIDE SEQUENCE [LARGE SCALE GENOMIC DNA]</scope>
    <source>
        <strain evidence="1 2">TRW2</strain>
    </source>
</reference>
<evidence type="ECO:0000313" key="2">
    <source>
        <dbReference type="Proteomes" id="UP000249828"/>
    </source>
</evidence>
<dbReference type="EMBL" id="PIEU01000046">
    <property type="protein sequence ID" value="PZL75190.1"/>
    <property type="molecule type" value="Genomic_DNA"/>
</dbReference>
<sequence length="221" mass="25459">MAIKKVKCEYYQIVEAKTKGREKMFDLERWIKKIDVSQYQKNSRGYYEDKMRIENIKYSKIYKVWFLRFLRIRSNDNPSLCTEDSQSDFLELGDKYVSEDVTCLYDPSNSVIMIQKNLHSVSPVGVETYIGATWSGNEILSFRRVLDPSAFSKARNAESCRNINVRFADVSNIKKTGVFKHSISAILSSTSTLNTTNLYNSQRALPLSQTNPTTLPSYIII</sequence>
<keyword evidence="2" id="KW-1185">Reference proteome</keyword>
<dbReference type="Pfam" id="PF20505">
    <property type="entry name" value="DUF6731"/>
    <property type="match status" value="1"/>
</dbReference>
<dbReference type="AlphaFoldDB" id="A0A2W3ZD46"/>
<dbReference type="InterPro" id="IPR046618">
    <property type="entry name" value="DUF6731"/>
</dbReference>
<dbReference type="RefSeq" id="WP_111247464.1">
    <property type="nucleotide sequence ID" value="NZ_PIEU01000046.1"/>
</dbReference>
<organism evidence="1 2">
    <name type="scientific">Enterococcus plantarum</name>
    <dbReference type="NCBI Taxonomy" id="1077675"/>
    <lineage>
        <taxon>Bacteria</taxon>
        <taxon>Bacillati</taxon>
        <taxon>Bacillota</taxon>
        <taxon>Bacilli</taxon>
        <taxon>Lactobacillales</taxon>
        <taxon>Enterococcaceae</taxon>
        <taxon>Enterococcus</taxon>
    </lineage>
</organism>
<dbReference type="Proteomes" id="UP000249828">
    <property type="component" value="Unassembled WGS sequence"/>
</dbReference>
<protein>
    <submittedName>
        <fullName evidence="1">Uncharacterized protein</fullName>
    </submittedName>
</protein>